<keyword evidence="9" id="KW-1185">Reference proteome</keyword>
<keyword evidence="6" id="KW-0378">Hydrolase</keyword>
<dbReference type="PANTHER" id="PTHR11010:SF96">
    <property type="entry name" value="LYSOSOMAL PRO-X CARBOXYPEPTIDASE-LIKE ISOFORM X1"/>
    <property type="match status" value="1"/>
</dbReference>
<evidence type="ECO:0000256" key="6">
    <source>
        <dbReference type="ARBA" id="ARBA00022801"/>
    </source>
</evidence>
<dbReference type="InterPro" id="IPR027806">
    <property type="entry name" value="HARBI1_dom"/>
</dbReference>
<keyword evidence="4" id="KW-0479">Metal-binding</keyword>
<keyword evidence="5" id="KW-0732">Signal</keyword>
<dbReference type="GeneID" id="103497995"/>
<evidence type="ECO:0000256" key="4">
    <source>
        <dbReference type="ARBA" id="ARBA00022723"/>
    </source>
</evidence>
<keyword evidence="7" id="KW-0325">Glycoprotein</keyword>
<dbReference type="InterPro" id="IPR008758">
    <property type="entry name" value="Peptidase_S28"/>
</dbReference>
<dbReference type="SUPFAM" id="SSF53474">
    <property type="entry name" value="alpha/beta-Hydrolases"/>
    <property type="match status" value="1"/>
</dbReference>
<dbReference type="Pfam" id="PF13359">
    <property type="entry name" value="DDE_Tnp_4"/>
    <property type="match status" value="1"/>
</dbReference>
<dbReference type="InterPro" id="IPR029058">
    <property type="entry name" value="AB_hydrolase_fold"/>
</dbReference>
<protein>
    <submittedName>
        <fullName evidence="10">Uncharacterized protein LOC103497995</fullName>
    </submittedName>
</protein>
<accession>A0ABM3KBT9</accession>
<dbReference type="Proteomes" id="UP001652600">
    <property type="component" value="Chromosome 11"/>
</dbReference>
<dbReference type="PANTHER" id="PTHR11010">
    <property type="entry name" value="PROTEASE S28 PRO-X CARBOXYPEPTIDASE-RELATED"/>
    <property type="match status" value="1"/>
</dbReference>
<dbReference type="RefSeq" id="XP_050935246.1">
    <property type="nucleotide sequence ID" value="XM_051079289.1"/>
</dbReference>
<proteinExistence type="inferred from homology"/>
<keyword evidence="3" id="KW-0645">Protease</keyword>
<evidence type="ECO:0000256" key="3">
    <source>
        <dbReference type="ARBA" id="ARBA00022670"/>
    </source>
</evidence>
<sequence>MDTVATEIVSNSKYYPFFKDCIGAIDGTHVAASIPQNEQIPFRGRKTNTTWNIMCVCSFDMLFTYVMSGWEGSANDSRILQECIKNPENKFPMPKRDQYYLVDSGYSNMPGFLAPFRGQRYHLRDFRERRHRPRGREEVFNYRHSSLRNVIERCFGVLKARFPILKQMPPYPIKTQKYIPIACCTVHNYIRLNDREDDLFNDFSNELMIVEDTHNFSANLQRDIIELDHNRFPRLSPIGEKFLHHSRALYSLPSDDFKTYYYNQTLDHFNYRPESYTTFLQRYIINFKYWGGPNSSAPIFAYLGAEAPIDGDLNFIGFLTDNAIQFNALLIYIEHRYYGKSIPFRSRDEALGNASTLGYFNSAQAIADYAAILIHVKKEFHANYSPVIVIGGSYGGMLASWFRLKYPHVALGALASSAPILYFDDITPQDGYYSVVTKDFRGLSETCYETIKKSWSEIKTVASQPNGLSILDQEFKTCRPLRGYFELEDYLWSMYASAAQYNHPPKYPVTRICDAIDGTYSVNGTLSKIAAGVFAFRGSISCYINEPRNETETDVGWRWQSCSEMVMPISSDDDMFPPYPFDLQSVINYCNRLYGVPPRPHWATTYYGGHDIRLVLQRFGSNIIFSNGLKDPYSIAGVLHSISDSLLAVHTTNGSHCLDILKAHETDPEWLVTQRKTEVGIIKGWISEYYADLKKYKQ</sequence>
<dbReference type="Gene3D" id="1.20.120.980">
    <property type="entry name" value="Serine carboxypeptidase S28, SKS domain"/>
    <property type="match status" value="1"/>
</dbReference>
<feature type="domain" description="DDE Tnp4" evidence="8">
    <location>
        <begin position="25"/>
        <end position="188"/>
    </location>
</feature>
<reference evidence="10" key="1">
    <citation type="submission" date="2025-08" db="UniProtKB">
        <authorList>
            <consortium name="RefSeq"/>
        </authorList>
    </citation>
    <scope>IDENTIFICATION</scope>
    <source>
        <tissue evidence="10">Stem</tissue>
    </source>
</reference>
<evidence type="ECO:0000259" key="8">
    <source>
        <dbReference type="Pfam" id="PF13359"/>
    </source>
</evidence>
<evidence type="ECO:0000313" key="9">
    <source>
        <dbReference type="Proteomes" id="UP001652600"/>
    </source>
</evidence>
<organism evidence="9 10">
    <name type="scientific">Cucumis melo</name>
    <name type="common">Muskmelon</name>
    <dbReference type="NCBI Taxonomy" id="3656"/>
    <lineage>
        <taxon>Eukaryota</taxon>
        <taxon>Viridiplantae</taxon>
        <taxon>Streptophyta</taxon>
        <taxon>Embryophyta</taxon>
        <taxon>Tracheophyta</taxon>
        <taxon>Spermatophyta</taxon>
        <taxon>Magnoliopsida</taxon>
        <taxon>eudicotyledons</taxon>
        <taxon>Gunneridae</taxon>
        <taxon>Pentapetalae</taxon>
        <taxon>rosids</taxon>
        <taxon>fabids</taxon>
        <taxon>Cucurbitales</taxon>
        <taxon>Cucurbitaceae</taxon>
        <taxon>Benincaseae</taxon>
        <taxon>Cucumis</taxon>
    </lineage>
</organism>
<dbReference type="Pfam" id="PF05577">
    <property type="entry name" value="Peptidase_S28"/>
    <property type="match status" value="1"/>
</dbReference>
<evidence type="ECO:0000256" key="2">
    <source>
        <dbReference type="ARBA" id="ARBA00011079"/>
    </source>
</evidence>
<evidence type="ECO:0000256" key="7">
    <source>
        <dbReference type="ARBA" id="ARBA00023180"/>
    </source>
</evidence>
<comment type="similarity">
    <text evidence="2">Belongs to the peptidase S28 family.</text>
</comment>
<dbReference type="Gene3D" id="3.40.50.1820">
    <property type="entry name" value="alpha/beta hydrolase"/>
    <property type="match status" value="1"/>
</dbReference>
<dbReference type="InterPro" id="IPR042269">
    <property type="entry name" value="Ser_carbopepase_S28_SKS"/>
</dbReference>
<evidence type="ECO:0000256" key="1">
    <source>
        <dbReference type="ARBA" id="ARBA00001968"/>
    </source>
</evidence>
<comment type="cofactor">
    <cofactor evidence="1">
        <name>a divalent metal cation</name>
        <dbReference type="ChEBI" id="CHEBI:60240"/>
    </cofactor>
</comment>
<evidence type="ECO:0000313" key="10">
    <source>
        <dbReference type="RefSeq" id="XP_050935246.1"/>
    </source>
</evidence>
<evidence type="ECO:0000256" key="5">
    <source>
        <dbReference type="ARBA" id="ARBA00022729"/>
    </source>
</evidence>
<name>A0ABM3KBT9_CUCME</name>
<gene>
    <name evidence="10" type="primary">LOC103497995</name>
</gene>